<keyword evidence="10" id="KW-1185">Reference proteome</keyword>
<dbReference type="OrthoDB" id="10027956at2759"/>
<keyword evidence="4" id="KW-0597">Phosphoprotein</keyword>
<sequence>MSYSQVDPQEFQIYGLLHEEYGNINNIQPTFCPANYRLKEDRKNTSAYALFFKENQGRVRMLYPEASFGEISKIVAFQWESMGSYHKKMYRDRVKDERKQKLLAKAMEKAMKLCQK</sequence>
<proteinExistence type="predicted"/>
<dbReference type="AlphaFoldDB" id="A0A811JU59"/>
<feature type="domain" description="HMG box" evidence="8">
    <location>
        <begin position="41"/>
        <end position="100"/>
    </location>
</feature>
<keyword evidence="5 7" id="KW-0238">DNA-binding</keyword>
<evidence type="ECO:0000313" key="9">
    <source>
        <dbReference type="EMBL" id="CAD5206843.1"/>
    </source>
</evidence>
<dbReference type="InterPro" id="IPR009071">
    <property type="entry name" value="HMG_box_dom"/>
</dbReference>
<dbReference type="SUPFAM" id="SSF47095">
    <property type="entry name" value="HMG-box"/>
    <property type="match status" value="1"/>
</dbReference>
<dbReference type="Gene3D" id="1.10.30.10">
    <property type="entry name" value="High mobility group box domain"/>
    <property type="match status" value="1"/>
</dbReference>
<evidence type="ECO:0000256" key="1">
    <source>
        <dbReference type="ARBA" id="ARBA00004123"/>
    </source>
</evidence>
<gene>
    <name evidence="9" type="ORF">BOKJ2_LOCUS1527</name>
</gene>
<dbReference type="SMART" id="SM00398">
    <property type="entry name" value="HMG"/>
    <property type="match status" value="1"/>
</dbReference>
<evidence type="ECO:0000256" key="2">
    <source>
        <dbReference type="ARBA" id="ARBA00004286"/>
    </source>
</evidence>
<dbReference type="EMBL" id="CAJFCW020000001">
    <property type="protein sequence ID" value="CAG9083348.1"/>
    <property type="molecule type" value="Genomic_DNA"/>
</dbReference>
<dbReference type="GO" id="GO:0005694">
    <property type="term" value="C:chromosome"/>
    <property type="evidence" value="ECO:0007669"/>
    <property type="project" value="UniProtKB-SubCell"/>
</dbReference>
<protein>
    <recommendedName>
        <fullName evidence="8">HMG box domain-containing protein</fullName>
    </recommendedName>
</protein>
<organism evidence="9 10">
    <name type="scientific">Bursaphelenchus okinawaensis</name>
    <dbReference type="NCBI Taxonomy" id="465554"/>
    <lineage>
        <taxon>Eukaryota</taxon>
        <taxon>Metazoa</taxon>
        <taxon>Ecdysozoa</taxon>
        <taxon>Nematoda</taxon>
        <taxon>Chromadorea</taxon>
        <taxon>Rhabditida</taxon>
        <taxon>Tylenchina</taxon>
        <taxon>Tylenchomorpha</taxon>
        <taxon>Aphelenchoidea</taxon>
        <taxon>Aphelenchoididae</taxon>
        <taxon>Bursaphelenchus</taxon>
    </lineage>
</organism>
<reference evidence="9" key="1">
    <citation type="submission" date="2020-09" db="EMBL/GenBank/DDBJ databases">
        <authorList>
            <person name="Kikuchi T."/>
        </authorList>
    </citation>
    <scope>NUCLEOTIDE SEQUENCE</scope>
    <source>
        <strain evidence="9">SH1</strain>
    </source>
</reference>
<comment type="subcellular location">
    <subcellularLocation>
        <location evidence="2">Chromosome</location>
    </subcellularLocation>
    <subcellularLocation>
        <location evidence="1">Nucleus</location>
    </subcellularLocation>
</comment>
<dbReference type="PANTHER" id="PTHR45781:SF2">
    <property type="entry name" value="TOX HIGH MOBILITY GROUP BOX FAMILY MEMBER 4"/>
    <property type="match status" value="1"/>
</dbReference>
<evidence type="ECO:0000256" key="4">
    <source>
        <dbReference type="ARBA" id="ARBA00022553"/>
    </source>
</evidence>
<dbReference type="GO" id="GO:0031490">
    <property type="term" value="F:chromatin DNA binding"/>
    <property type="evidence" value="ECO:0007669"/>
    <property type="project" value="TreeGrafter"/>
</dbReference>
<name>A0A811JU59_9BILA</name>
<dbReference type="Proteomes" id="UP000783686">
    <property type="component" value="Unassembled WGS sequence"/>
</dbReference>
<dbReference type="InterPro" id="IPR036910">
    <property type="entry name" value="HMG_box_dom_sf"/>
</dbReference>
<feature type="DNA-binding region" description="HMG box" evidence="7">
    <location>
        <begin position="41"/>
        <end position="100"/>
    </location>
</feature>
<dbReference type="Proteomes" id="UP000614601">
    <property type="component" value="Unassembled WGS sequence"/>
</dbReference>
<accession>A0A811JU59</accession>
<dbReference type="PANTHER" id="PTHR45781">
    <property type="entry name" value="AGAP000281-PA"/>
    <property type="match status" value="1"/>
</dbReference>
<dbReference type="GO" id="GO:0005634">
    <property type="term" value="C:nucleus"/>
    <property type="evidence" value="ECO:0007669"/>
    <property type="project" value="UniProtKB-SubCell"/>
</dbReference>
<dbReference type="EMBL" id="CAJFDH010000001">
    <property type="protein sequence ID" value="CAD5206843.1"/>
    <property type="molecule type" value="Genomic_DNA"/>
</dbReference>
<evidence type="ECO:0000259" key="8">
    <source>
        <dbReference type="PROSITE" id="PS50118"/>
    </source>
</evidence>
<evidence type="ECO:0000313" key="10">
    <source>
        <dbReference type="Proteomes" id="UP000614601"/>
    </source>
</evidence>
<dbReference type="GO" id="GO:0006357">
    <property type="term" value="P:regulation of transcription by RNA polymerase II"/>
    <property type="evidence" value="ECO:0007669"/>
    <property type="project" value="TreeGrafter"/>
</dbReference>
<keyword evidence="3" id="KW-0158">Chromosome</keyword>
<keyword evidence="6 7" id="KW-0539">Nucleus</keyword>
<evidence type="ECO:0000256" key="6">
    <source>
        <dbReference type="ARBA" id="ARBA00023242"/>
    </source>
</evidence>
<evidence type="ECO:0000256" key="5">
    <source>
        <dbReference type="ARBA" id="ARBA00023125"/>
    </source>
</evidence>
<evidence type="ECO:0000256" key="7">
    <source>
        <dbReference type="PROSITE-ProRule" id="PRU00267"/>
    </source>
</evidence>
<dbReference type="InterPro" id="IPR051365">
    <property type="entry name" value="TOX_HMG-box_domain"/>
</dbReference>
<dbReference type="PROSITE" id="PS50118">
    <property type="entry name" value="HMG_BOX_2"/>
    <property type="match status" value="1"/>
</dbReference>
<dbReference type="Pfam" id="PF00505">
    <property type="entry name" value="HMG_box"/>
    <property type="match status" value="1"/>
</dbReference>
<evidence type="ECO:0000256" key="3">
    <source>
        <dbReference type="ARBA" id="ARBA00022454"/>
    </source>
</evidence>
<comment type="caution">
    <text evidence="9">The sequence shown here is derived from an EMBL/GenBank/DDBJ whole genome shotgun (WGS) entry which is preliminary data.</text>
</comment>